<name>A0A4R2LSK9_9BACE</name>
<dbReference type="AlphaFoldDB" id="A0A4R2LSK9"/>
<feature type="compositionally biased region" description="Gly residues" evidence="1">
    <location>
        <begin position="122"/>
        <end position="133"/>
    </location>
</feature>
<feature type="region of interest" description="Disordered" evidence="1">
    <location>
        <begin position="116"/>
        <end position="136"/>
    </location>
</feature>
<proteinExistence type="predicted"/>
<evidence type="ECO:0000313" key="3">
    <source>
        <dbReference type="Proteomes" id="UP000295600"/>
    </source>
</evidence>
<evidence type="ECO:0000256" key="1">
    <source>
        <dbReference type="SAM" id="MobiDB-lite"/>
    </source>
</evidence>
<comment type="caution">
    <text evidence="2">The sequence shown here is derived from an EMBL/GenBank/DDBJ whole genome shotgun (WGS) entry which is preliminary data.</text>
</comment>
<evidence type="ECO:0000313" key="2">
    <source>
        <dbReference type="EMBL" id="TCO88140.1"/>
    </source>
</evidence>
<accession>A0A4R2LSK9</accession>
<organism evidence="2 3">
    <name type="scientific">Prevotella heparinolytica</name>
    <dbReference type="NCBI Taxonomy" id="28113"/>
    <lineage>
        <taxon>Bacteria</taxon>
        <taxon>Pseudomonadati</taxon>
        <taxon>Bacteroidota</taxon>
        <taxon>Bacteroidia</taxon>
        <taxon>Bacteroidales</taxon>
        <taxon>Bacteroidaceae</taxon>
        <taxon>Bacteroides</taxon>
    </lineage>
</organism>
<sequence>MFTKVMSVVLGFLGISAFAKDEKGKSILLAAQEEQLKNKYGDVFVEAFKKDLAEYEKEGKPAESAITDEVKAQLEDENKKNAQELADAKKRLADLNAKIKEQEGIIAAKEAAIDKMSKEPAGDGGTKIEGGTGMENKFKPDMTLNMNKYLEAAHFGRPDATSYTGNDTIDTEDLHKEFGRYVRSEKMEIFRSLMGTTSSIQYMTTMITDKFEVRATHSHITSVLQSFTPQWTPKGKAKFTPLSIKQYPMKINVEIIPSDVIDEVLGYLYDEKLDPKDMPIVRYIIEQLVKPKLDEEREIALAQGKYKEPEAGVDGKFTANEANQVCDGYLTQLCKIKKGGNKEGINLIFDGKNFGEGDQLIADVEKAVDEVSPLYKNRKLTIHADPDFILKYSRAYRDKYKSTKNEDGEKVKVDYTKFTFAGLEGMRGTGAFFITPKENFRHLMSRNPNDQKLRMATQDYAAKIYGEWREGVGFWLAEAIFAYLPTDLVNKLASDAGGGVGGI</sequence>
<dbReference type="RefSeq" id="WP_131927269.1">
    <property type="nucleotide sequence ID" value="NZ_SLXB01000027.1"/>
</dbReference>
<dbReference type="EMBL" id="SLXB01000027">
    <property type="protein sequence ID" value="TCO88140.1"/>
    <property type="molecule type" value="Genomic_DNA"/>
</dbReference>
<protein>
    <submittedName>
        <fullName evidence="2">Uncharacterized protein</fullName>
    </submittedName>
</protein>
<gene>
    <name evidence="2" type="ORF">EV202_12723</name>
</gene>
<reference evidence="2 3" key="1">
    <citation type="submission" date="2019-03" db="EMBL/GenBank/DDBJ databases">
        <title>Genomic Encyclopedia of Type Strains, Phase IV (KMG-IV): sequencing the most valuable type-strain genomes for metagenomic binning, comparative biology and taxonomic classification.</title>
        <authorList>
            <person name="Goeker M."/>
        </authorList>
    </citation>
    <scope>NUCLEOTIDE SEQUENCE [LARGE SCALE GENOMIC DNA]</scope>
    <source>
        <strain evidence="2 3">DSM 23917</strain>
    </source>
</reference>
<dbReference type="Proteomes" id="UP000295600">
    <property type="component" value="Unassembled WGS sequence"/>
</dbReference>